<organism evidence="2">
    <name type="scientific">Sesamum radiatum</name>
    <name type="common">Black benniseed</name>
    <dbReference type="NCBI Taxonomy" id="300843"/>
    <lineage>
        <taxon>Eukaryota</taxon>
        <taxon>Viridiplantae</taxon>
        <taxon>Streptophyta</taxon>
        <taxon>Embryophyta</taxon>
        <taxon>Tracheophyta</taxon>
        <taxon>Spermatophyta</taxon>
        <taxon>Magnoliopsida</taxon>
        <taxon>eudicotyledons</taxon>
        <taxon>Gunneridae</taxon>
        <taxon>Pentapetalae</taxon>
        <taxon>asterids</taxon>
        <taxon>lamiids</taxon>
        <taxon>Lamiales</taxon>
        <taxon>Pedaliaceae</taxon>
        <taxon>Sesamum</taxon>
    </lineage>
</organism>
<dbReference type="EMBL" id="JACGWJ010000015">
    <property type="protein sequence ID" value="KAL0366943.1"/>
    <property type="molecule type" value="Genomic_DNA"/>
</dbReference>
<dbReference type="AlphaFoldDB" id="A0AAW2QGM6"/>
<accession>A0AAW2QGM6</accession>
<evidence type="ECO:0000313" key="2">
    <source>
        <dbReference type="EMBL" id="KAL0366943.1"/>
    </source>
</evidence>
<sequence length="144" mass="16009">MVSTLTLNSSDDPEASRQPLLTSPAIPVADEPPQSPLIDLPLGPSSALPGTSTVGGSFTPSLAHRSFHKHLQHFERCFPLLHRLSDFRPLHATMELLQTNPRILEEFLVRGVKDRPMQNIFNRYATSWLSKTFSKARVAGKQPN</sequence>
<gene>
    <name evidence="2" type="ORF">Sradi_3584400</name>
</gene>
<protein>
    <submittedName>
        <fullName evidence="2">Uncharacterized protein</fullName>
    </submittedName>
</protein>
<name>A0AAW2QGM6_SESRA</name>
<feature type="compositionally biased region" description="Polar residues" evidence="1">
    <location>
        <begin position="1"/>
        <end position="10"/>
    </location>
</feature>
<proteinExistence type="predicted"/>
<reference evidence="2" key="2">
    <citation type="journal article" date="2024" name="Plant">
        <title>Genomic evolution and insights into agronomic trait innovations of Sesamum species.</title>
        <authorList>
            <person name="Miao H."/>
            <person name="Wang L."/>
            <person name="Qu L."/>
            <person name="Liu H."/>
            <person name="Sun Y."/>
            <person name="Le M."/>
            <person name="Wang Q."/>
            <person name="Wei S."/>
            <person name="Zheng Y."/>
            <person name="Lin W."/>
            <person name="Duan Y."/>
            <person name="Cao H."/>
            <person name="Xiong S."/>
            <person name="Wang X."/>
            <person name="Wei L."/>
            <person name="Li C."/>
            <person name="Ma Q."/>
            <person name="Ju M."/>
            <person name="Zhao R."/>
            <person name="Li G."/>
            <person name="Mu C."/>
            <person name="Tian Q."/>
            <person name="Mei H."/>
            <person name="Zhang T."/>
            <person name="Gao T."/>
            <person name="Zhang H."/>
        </authorList>
    </citation>
    <scope>NUCLEOTIDE SEQUENCE</scope>
    <source>
        <strain evidence="2">G02</strain>
    </source>
</reference>
<reference evidence="2" key="1">
    <citation type="submission" date="2020-06" db="EMBL/GenBank/DDBJ databases">
        <authorList>
            <person name="Li T."/>
            <person name="Hu X."/>
            <person name="Zhang T."/>
            <person name="Song X."/>
            <person name="Zhang H."/>
            <person name="Dai N."/>
            <person name="Sheng W."/>
            <person name="Hou X."/>
            <person name="Wei L."/>
        </authorList>
    </citation>
    <scope>NUCLEOTIDE SEQUENCE</scope>
    <source>
        <strain evidence="2">G02</strain>
        <tissue evidence="2">Leaf</tissue>
    </source>
</reference>
<comment type="caution">
    <text evidence="2">The sequence shown here is derived from an EMBL/GenBank/DDBJ whole genome shotgun (WGS) entry which is preliminary data.</text>
</comment>
<feature type="region of interest" description="Disordered" evidence="1">
    <location>
        <begin position="1"/>
        <end position="53"/>
    </location>
</feature>
<evidence type="ECO:0000256" key="1">
    <source>
        <dbReference type="SAM" id="MobiDB-lite"/>
    </source>
</evidence>